<dbReference type="AlphaFoldDB" id="A0A9N9CYR2"/>
<evidence type="ECO:0000256" key="1">
    <source>
        <dbReference type="SAM" id="MobiDB-lite"/>
    </source>
</evidence>
<feature type="region of interest" description="Disordered" evidence="1">
    <location>
        <begin position="15"/>
        <end position="66"/>
    </location>
</feature>
<name>A0A9N9CYR2_9GLOM</name>
<organism evidence="2 3">
    <name type="scientific">Acaulospora morrowiae</name>
    <dbReference type="NCBI Taxonomy" id="94023"/>
    <lineage>
        <taxon>Eukaryota</taxon>
        <taxon>Fungi</taxon>
        <taxon>Fungi incertae sedis</taxon>
        <taxon>Mucoromycota</taxon>
        <taxon>Glomeromycotina</taxon>
        <taxon>Glomeromycetes</taxon>
        <taxon>Diversisporales</taxon>
        <taxon>Acaulosporaceae</taxon>
        <taxon>Acaulospora</taxon>
    </lineage>
</organism>
<comment type="caution">
    <text evidence="2">The sequence shown here is derived from an EMBL/GenBank/DDBJ whole genome shotgun (WGS) entry which is preliminary data.</text>
</comment>
<proteinExistence type="predicted"/>
<keyword evidence="3" id="KW-1185">Reference proteome</keyword>
<sequence>MIEKIRQIFKEVNKENRDPAATRPRKLWAAAASDPPTTPIELNPTSARRPGAPMQRAMLPTAITQK</sequence>
<dbReference type="Proteomes" id="UP000789342">
    <property type="component" value="Unassembled WGS sequence"/>
</dbReference>
<evidence type="ECO:0000313" key="2">
    <source>
        <dbReference type="EMBL" id="CAG8616407.1"/>
    </source>
</evidence>
<reference evidence="2" key="1">
    <citation type="submission" date="2021-06" db="EMBL/GenBank/DDBJ databases">
        <authorList>
            <person name="Kallberg Y."/>
            <person name="Tangrot J."/>
            <person name="Rosling A."/>
        </authorList>
    </citation>
    <scope>NUCLEOTIDE SEQUENCE</scope>
    <source>
        <strain evidence="2">CL551</strain>
    </source>
</reference>
<dbReference type="EMBL" id="CAJVPV010007233">
    <property type="protein sequence ID" value="CAG8616407.1"/>
    <property type="molecule type" value="Genomic_DNA"/>
</dbReference>
<accession>A0A9N9CYR2</accession>
<protein>
    <submittedName>
        <fullName evidence="2">7892_t:CDS:1</fullName>
    </submittedName>
</protein>
<evidence type="ECO:0000313" key="3">
    <source>
        <dbReference type="Proteomes" id="UP000789342"/>
    </source>
</evidence>
<gene>
    <name evidence="2" type="ORF">AMORRO_LOCUS8462</name>
</gene>